<dbReference type="GO" id="GO:0006493">
    <property type="term" value="P:protein O-linked glycosylation"/>
    <property type="evidence" value="ECO:0007669"/>
    <property type="project" value="TreeGrafter"/>
</dbReference>
<comment type="caution">
    <text evidence="11">The sequence shown here is derived from an EMBL/GenBank/DDBJ whole genome shotgun (WGS) entry which is preliminary data.</text>
</comment>
<keyword evidence="8 10" id="KW-0333">Golgi apparatus</keyword>
<evidence type="ECO:0000256" key="5">
    <source>
        <dbReference type="ARBA" id="ARBA00022692"/>
    </source>
</evidence>
<dbReference type="PANTHER" id="PTHR11214:SF3">
    <property type="entry name" value="BETA-1,3-GALACTOSYLTRANSFERASE 6"/>
    <property type="match status" value="1"/>
</dbReference>
<evidence type="ECO:0000256" key="6">
    <source>
        <dbReference type="ARBA" id="ARBA00022968"/>
    </source>
</evidence>
<name>A0A6V7UTW2_MELEN</name>
<keyword evidence="7 10" id="KW-1133">Transmembrane helix</keyword>
<evidence type="ECO:0000313" key="12">
    <source>
        <dbReference type="Proteomes" id="UP000580250"/>
    </source>
</evidence>
<gene>
    <name evidence="11" type="ORF">MENT_LOCUS17235</name>
</gene>
<evidence type="ECO:0000256" key="9">
    <source>
        <dbReference type="ARBA" id="ARBA00023136"/>
    </source>
</evidence>
<organism evidence="11 12">
    <name type="scientific">Meloidogyne enterolobii</name>
    <name type="common">Root-knot nematode worm</name>
    <name type="synonym">Meloidogyne mayaguensis</name>
    <dbReference type="NCBI Taxonomy" id="390850"/>
    <lineage>
        <taxon>Eukaryota</taxon>
        <taxon>Metazoa</taxon>
        <taxon>Ecdysozoa</taxon>
        <taxon>Nematoda</taxon>
        <taxon>Chromadorea</taxon>
        <taxon>Rhabditida</taxon>
        <taxon>Tylenchina</taxon>
        <taxon>Tylenchomorpha</taxon>
        <taxon>Tylenchoidea</taxon>
        <taxon>Meloidogynidae</taxon>
        <taxon>Meloidogyninae</taxon>
        <taxon>Meloidogyne</taxon>
    </lineage>
</organism>
<dbReference type="GO" id="GO:0000139">
    <property type="term" value="C:Golgi membrane"/>
    <property type="evidence" value="ECO:0007669"/>
    <property type="project" value="UniProtKB-SubCell"/>
</dbReference>
<dbReference type="GO" id="GO:0016758">
    <property type="term" value="F:hexosyltransferase activity"/>
    <property type="evidence" value="ECO:0007669"/>
    <property type="project" value="InterPro"/>
</dbReference>
<comment type="subcellular location">
    <subcellularLocation>
        <location evidence="1 10">Golgi apparatus membrane</location>
        <topology evidence="1 10">Single-pass type II membrane protein</topology>
    </subcellularLocation>
</comment>
<comment type="similarity">
    <text evidence="2 10">Belongs to the glycosyltransferase 31 family.</text>
</comment>
<dbReference type="AlphaFoldDB" id="A0A6V7UTW2"/>
<evidence type="ECO:0000256" key="8">
    <source>
        <dbReference type="ARBA" id="ARBA00023034"/>
    </source>
</evidence>
<keyword evidence="5 10" id="KW-0812">Transmembrane</keyword>
<keyword evidence="3 10" id="KW-0328">Glycosyltransferase</keyword>
<dbReference type="InterPro" id="IPR002659">
    <property type="entry name" value="Glyco_trans_31"/>
</dbReference>
<evidence type="ECO:0000256" key="10">
    <source>
        <dbReference type="RuleBase" id="RU363063"/>
    </source>
</evidence>
<keyword evidence="6 10" id="KW-0735">Signal-anchor</keyword>
<protein>
    <recommendedName>
        <fullName evidence="10">Hexosyltransferase</fullName>
        <ecNumber evidence="10">2.4.1.-</ecNumber>
    </recommendedName>
</protein>
<accession>A0A6V7UTW2</accession>
<evidence type="ECO:0000313" key="11">
    <source>
        <dbReference type="EMBL" id="CAD2165540.1"/>
    </source>
</evidence>
<dbReference type="Pfam" id="PF01762">
    <property type="entry name" value="Galactosyl_T"/>
    <property type="match status" value="1"/>
</dbReference>
<dbReference type="OrthoDB" id="6355886at2759"/>
<dbReference type="Proteomes" id="UP000580250">
    <property type="component" value="Unassembled WGS sequence"/>
</dbReference>
<reference evidence="11 12" key="1">
    <citation type="submission" date="2020-08" db="EMBL/GenBank/DDBJ databases">
        <authorList>
            <person name="Koutsovoulos G."/>
            <person name="Danchin GJ E."/>
        </authorList>
    </citation>
    <scope>NUCLEOTIDE SEQUENCE [LARGE SCALE GENOMIC DNA]</scope>
</reference>
<dbReference type="PANTHER" id="PTHR11214">
    <property type="entry name" value="BETA-1,3-N-ACETYLGLUCOSAMINYLTRANSFERASE"/>
    <property type="match status" value="1"/>
</dbReference>
<evidence type="ECO:0000256" key="4">
    <source>
        <dbReference type="ARBA" id="ARBA00022679"/>
    </source>
</evidence>
<proteinExistence type="inferred from homology"/>
<evidence type="ECO:0000256" key="3">
    <source>
        <dbReference type="ARBA" id="ARBA00022676"/>
    </source>
</evidence>
<feature type="transmembrane region" description="Helical" evidence="10">
    <location>
        <begin position="35"/>
        <end position="58"/>
    </location>
</feature>
<evidence type="ECO:0000256" key="7">
    <source>
        <dbReference type="ARBA" id="ARBA00022989"/>
    </source>
</evidence>
<evidence type="ECO:0000256" key="2">
    <source>
        <dbReference type="ARBA" id="ARBA00008661"/>
    </source>
</evidence>
<dbReference type="EMBL" id="CAJEWN010000111">
    <property type="protein sequence ID" value="CAD2165540.1"/>
    <property type="molecule type" value="Genomic_DNA"/>
</dbReference>
<dbReference type="Gene3D" id="3.90.550.50">
    <property type="match status" value="1"/>
</dbReference>
<sequence>MKATNYSKGSSLRCWKNGKRIKSTNPLRLYGSVRFLSYILIRLLLILTLLLFLYLLIFSKLFSSVFHKRYNKQNEFAINFKNAYIPYVVDLPDNLNPACPASTKLLILIMTRRDSFSNRDGIRKTWLKDAVPGTVTKFIIADSPSKIEITDNKDAAQKIEELKKEKQLLKVEQMQNKDFIFLHGIEDNYANLHFKWLAALQWQQAFCPQTKWIMKTDDDTIVHLPRLDNWIDKKFTKEIEKNKAMYFGWIINGVGPIRDPNHKWYVSENVYKGNSYPPYMQGASYVASSQAITATMPYINKVIGFNMDDVLFTGILADLANVTRADHKEMFRVGNGLNKDEKCEDGIPYVTALYGAGNLEGFQNIYKKLKDVKCP</sequence>
<keyword evidence="4" id="KW-0808">Transferase</keyword>
<dbReference type="EC" id="2.4.1.-" evidence="10"/>
<evidence type="ECO:0000256" key="1">
    <source>
        <dbReference type="ARBA" id="ARBA00004323"/>
    </source>
</evidence>
<keyword evidence="9 10" id="KW-0472">Membrane</keyword>